<feature type="compositionally biased region" description="Basic and acidic residues" evidence="1">
    <location>
        <begin position="320"/>
        <end position="333"/>
    </location>
</feature>
<protein>
    <submittedName>
        <fullName evidence="2">Uncharacterized protein</fullName>
    </submittedName>
</protein>
<feature type="compositionally biased region" description="Polar residues" evidence="1">
    <location>
        <begin position="219"/>
        <end position="239"/>
    </location>
</feature>
<proteinExistence type="predicted"/>
<feature type="compositionally biased region" description="Polar residues" evidence="1">
    <location>
        <begin position="135"/>
        <end position="147"/>
    </location>
</feature>
<organism evidence="2 3">
    <name type="scientific">Macrosiphum euphorbiae</name>
    <name type="common">potato aphid</name>
    <dbReference type="NCBI Taxonomy" id="13131"/>
    <lineage>
        <taxon>Eukaryota</taxon>
        <taxon>Metazoa</taxon>
        <taxon>Ecdysozoa</taxon>
        <taxon>Arthropoda</taxon>
        <taxon>Hexapoda</taxon>
        <taxon>Insecta</taxon>
        <taxon>Pterygota</taxon>
        <taxon>Neoptera</taxon>
        <taxon>Paraneoptera</taxon>
        <taxon>Hemiptera</taxon>
        <taxon>Sternorrhyncha</taxon>
        <taxon>Aphidomorpha</taxon>
        <taxon>Aphidoidea</taxon>
        <taxon>Aphididae</taxon>
        <taxon>Macrosiphini</taxon>
        <taxon>Macrosiphum</taxon>
    </lineage>
</organism>
<evidence type="ECO:0000256" key="1">
    <source>
        <dbReference type="SAM" id="MobiDB-lite"/>
    </source>
</evidence>
<feature type="compositionally biased region" description="Polar residues" evidence="1">
    <location>
        <begin position="187"/>
        <end position="205"/>
    </location>
</feature>
<sequence>MGQNDENTQCMSVRCCCKLISKCDEKPAAPVVATKPRNNDCGGQAERPKQMSLCDFLKSQPIPEWIKVNDVRPQQNQNQQRTTQPCAPEKPKGNSVPEDVVSSQIIINFGTVITNGGCKRDSCQQTEPEVKQRVGPTTVSPPENRSTCACPPAKRSTSKICPAPANKPTTTCSPPNNRPIPTCPPTDKQTTTCSPPTDKPTTTCSPPNNRPIPTCPPTDKQTTTCSPPTDKPTNTCSPPANRPNPTCPSTNKPTNSCSPPTNRPNPTCPSTNRSTPPCPSAKVATCPPTCPPTCPSTDPPGSLCPALLPASLFCPAPAKEPSERGRCTQEKSKCASSSSPPKARPECGAKKVKCGCNCHSDA</sequence>
<dbReference type="EMBL" id="CARXXK010000002">
    <property type="protein sequence ID" value="CAI6358967.1"/>
    <property type="molecule type" value="Genomic_DNA"/>
</dbReference>
<dbReference type="Proteomes" id="UP001160148">
    <property type="component" value="Unassembled WGS sequence"/>
</dbReference>
<reference evidence="2 3" key="1">
    <citation type="submission" date="2023-01" db="EMBL/GenBank/DDBJ databases">
        <authorList>
            <person name="Whitehead M."/>
        </authorList>
    </citation>
    <scope>NUCLEOTIDE SEQUENCE [LARGE SCALE GENOMIC DNA]</scope>
</reference>
<dbReference type="PRINTS" id="PR01217">
    <property type="entry name" value="PRICHEXTENSN"/>
</dbReference>
<accession>A0AAV0WTY1</accession>
<evidence type="ECO:0000313" key="2">
    <source>
        <dbReference type="EMBL" id="CAI6358967.1"/>
    </source>
</evidence>
<feature type="compositionally biased region" description="Basic and acidic residues" evidence="1">
    <location>
        <begin position="123"/>
        <end position="132"/>
    </location>
</feature>
<dbReference type="AlphaFoldDB" id="A0AAV0WTY1"/>
<keyword evidence="3" id="KW-1185">Reference proteome</keyword>
<feature type="compositionally biased region" description="Low complexity" evidence="1">
    <location>
        <begin position="72"/>
        <end position="85"/>
    </location>
</feature>
<gene>
    <name evidence="2" type="ORF">MEUPH1_LOCUS14423</name>
</gene>
<name>A0AAV0WTY1_9HEMI</name>
<feature type="region of interest" description="Disordered" evidence="1">
    <location>
        <begin position="71"/>
        <end position="97"/>
    </location>
</feature>
<comment type="caution">
    <text evidence="2">The sequence shown here is derived from an EMBL/GenBank/DDBJ whole genome shotgun (WGS) entry which is preliminary data.</text>
</comment>
<evidence type="ECO:0000313" key="3">
    <source>
        <dbReference type="Proteomes" id="UP001160148"/>
    </source>
</evidence>
<feature type="region of interest" description="Disordered" evidence="1">
    <location>
        <begin position="123"/>
        <end position="241"/>
    </location>
</feature>
<feature type="region of interest" description="Disordered" evidence="1">
    <location>
        <begin position="318"/>
        <end position="351"/>
    </location>
</feature>